<dbReference type="SUPFAM" id="SSF49879">
    <property type="entry name" value="SMAD/FHA domain"/>
    <property type="match status" value="1"/>
</dbReference>
<dbReference type="Proteomes" id="UP000058305">
    <property type="component" value="Chromosome"/>
</dbReference>
<dbReference type="PROSITE" id="PS50006">
    <property type="entry name" value="FHA_DOMAIN"/>
    <property type="match status" value="1"/>
</dbReference>
<dbReference type="AlphaFoldDB" id="A0A120I095"/>
<feature type="compositionally biased region" description="Low complexity" evidence="2">
    <location>
        <begin position="161"/>
        <end position="176"/>
    </location>
</feature>
<dbReference type="Gene3D" id="2.60.200.20">
    <property type="match status" value="1"/>
</dbReference>
<dbReference type="InterPro" id="IPR008984">
    <property type="entry name" value="SMAD_FHA_dom_sf"/>
</dbReference>
<organism evidence="4 5">
    <name type="scientific">Microterricola viridarii</name>
    <dbReference type="NCBI Taxonomy" id="412690"/>
    <lineage>
        <taxon>Bacteria</taxon>
        <taxon>Bacillati</taxon>
        <taxon>Actinomycetota</taxon>
        <taxon>Actinomycetes</taxon>
        <taxon>Micrococcales</taxon>
        <taxon>Microbacteriaceae</taxon>
        <taxon>Microterricola</taxon>
    </lineage>
</organism>
<keyword evidence="5" id="KW-1185">Reference proteome</keyword>
<gene>
    <name evidence="4" type="ORF">AWU67_02845</name>
</gene>
<dbReference type="CDD" id="cd00060">
    <property type="entry name" value="FHA"/>
    <property type="match status" value="1"/>
</dbReference>
<dbReference type="InterPro" id="IPR000253">
    <property type="entry name" value="FHA_dom"/>
</dbReference>
<feature type="region of interest" description="Disordered" evidence="2">
    <location>
        <begin position="145"/>
        <end position="176"/>
    </location>
</feature>
<name>A0A120I095_9MICO</name>
<evidence type="ECO:0000313" key="5">
    <source>
        <dbReference type="Proteomes" id="UP000058305"/>
    </source>
</evidence>
<proteinExistence type="predicted"/>
<accession>A0A120I095</accession>
<evidence type="ECO:0000256" key="1">
    <source>
        <dbReference type="ARBA" id="ARBA00022553"/>
    </source>
</evidence>
<evidence type="ECO:0000259" key="3">
    <source>
        <dbReference type="PROSITE" id="PS50006"/>
    </source>
</evidence>
<dbReference type="EMBL" id="CP014145">
    <property type="protein sequence ID" value="AMB57980.1"/>
    <property type="molecule type" value="Genomic_DNA"/>
</dbReference>
<sequence length="323" mass="33361">MSAPRWRAVPPAPDAHPSTLWHYVIAQSWVAAVPAGTPEPVLEALLDLRGAAASTLERVLAVIPLQGESAVEDFAVVELAAEIDGTAGDGGEGTVSVIVRGRAVVDVFAGSGVQRHSSRGIRPWLLADFREVSALSFSTANARPISAAELPPPGATASIDGDGQWAEQGGAQQGSALSGRRLDLVLGVPDGAAEGLGSGDDAGPLVHRIRIAGETFVLDVDSYIGRRPHAVQLGNNTARLITVSSPAQEVSSTHVLVNQRGEDVIVTDLDSTNGTLVEQPDGSQLHLHGGTATVVPAGSRILLGDGVVIDVLPITADGTARWR</sequence>
<keyword evidence="1" id="KW-0597">Phosphoprotein</keyword>
<protein>
    <recommendedName>
        <fullName evidence="3">FHA domain-containing protein</fullName>
    </recommendedName>
</protein>
<dbReference type="RefSeq" id="WP_067226514.1">
    <property type="nucleotide sequence ID" value="NZ_CP014145.1"/>
</dbReference>
<dbReference type="KEGG" id="mvd:AWU67_02845"/>
<reference evidence="5" key="2">
    <citation type="submission" date="2016-01" db="EMBL/GenBank/DDBJ databases">
        <title>First complete genome sequence of a species in the genus Microterricola, an extremophilic cold active enzyme producing strain ERGS5:02 isolated from Sikkim Himalaya.</title>
        <authorList>
            <person name="Kumar R."/>
            <person name="Singh D."/>
            <person name="Swarnkar M.K."/>
        </authorList>
    </citation>
    <scope>NUCLEOTIDE SEQUENCE [LARGE SCALE GENOMIC DNA]</scope>
    <source>
        <strain evidence="5">ERGS5:02</strain>
    </source>
</reference>
<evidence type="ECO:0000313" key="4">
    <source>
        <dbReference type="EMBL" id="AMB57980.1"/>
    </source>
</evidence>
<reference evidence="4 5" key="1">
    <citation type="journal article" date="2016" name="J. Biotechnol.">
        <title>First complete genome sequence of a species in the genus Microterricola, an extremophilic cold active enzyme producing bacterial strain ERGS5:02 isolated from Sikkim Himalaya.</title>
        <authorList>
            <person name="Himanshu"/>
            <person name="Swarnkar M.K."/>
            <person name="Singh D."/>
            <person name="Kumar R."/>
        </authorList>
    </citation>
    <scope>NUCLEOTIDE SEQUENCE [LARGE SCALE GENOMIC DNA]</scope>
    <source>
        <strain evidence="4 5">ERGS5:02</strain>
    </source>
</reference>
<dbReference type="OrthoDB" id="5485098at2"/>
<evidence type="ECO:0000256" key="2">
    <source>
        <dbReference type="SAM" id="MobiDB-lite"/>
    </source>
</evidence>
<dbReference type="Pfam" id="PF00498">
    <property type="entry name" value="FHA"/>
    <property type="match status" value="1"/>
</dbReference>
<feature type="domain" description="FHA" evidence="3">
    <location>
        <begin position="222"/>
        <end position="278"/>
    </location>
</feature>